<dbReference type="GO" id="GO:0003700">
    <property type="term" value="F:DNA-binding transcription factor activity"/>
    <property type="evidence" value="ECO:0007669"/>
    <property type="project" value="InterPro"/>
</dbReference>
<organism evidence="1 2">
    <name type="scientific">Protopolystoma xenopodis</name>
    <dbReference type="NCBI Taxonomy" id="117903"/>
    <lineage>
        <taxon>Eukaryota</taxon>
        <taxon>Metazoa</taxon>
        <taxon>Spiralia</taxon>
        <taxon>Lophotrochozoa</taxon>
        <taxon>Platyhelminthes</taxon>
        <taxon>Monogenea</taxon>
        <taxon>Polyopisthocotylea</taxon>
        <taxon>Polystomatidea</taxon>
        <taxon>Polystomatidae</taxon>
        <taxon>Protopolystoma</taxon>
    </lineage>
</organism>
<proteinExistence type="predicted"/>
<comment type="caution">
    <text evidence="1">The sequence shown here is derived from an EMBL/GenBank/DDBJ whole genome shotgun (WGS) entry which is preliminary data.</text>
</comment>
<dbReference type="PROSITE" id="PS51257">
    <property type="entry name" value="PROKAR_LIPOPROTEIN"/>
    <property type="match status" value="1"/>
</dbReference>
<reference evidence="1" key="1">
    <citation type="submission" date="2018-11" db="EMBL/GenBank/DDBJ databases">
        <authorList>
            <consortium name="Pathogen Informatics"/>
        </authorList>
    </citation>
    <scope>NUCLEOTIDE SEQUENCE</scope>
</reference>
<keyword evidence="2" id="KW-1185">Reference proteome</keyword>
<gene>
    <name evidence="1" type="ORF">PXEA_LOCUS25852</name>
</gene>
<sequence length="241" mass="25804">MRQHNPWTNQLVSGCFIHTFRILYTHSIDCVGIVKLRNTDVEQRCAAIARLSSFTGLAVATNTSSTGDSDGNRVANRVATPTPASITTSILLPNETLAQNALEPPVFSLPASRPPVSRCINRHSASCHGNSSVNSATIACTVYPSASSLTKKFKSTRARLAFRLWLPQPVEARTPTQLPSKTVPLLPVEALDEKRKGSGSILASDEEACGTSEASSGPHFVYEPIQVASEAILCSSSNNNK</sequence>
<dbReference type="GO" id="GO:0003677">
    <property type="term" value="F:DNA binding"/>
    <property type="evidence" value="ECO:0007669"/>
    <property type="project" value="InterPro"/>
</dbReference>
<dbReference type="InterPro" id="IPR037059">
    <property type="entry name" value="RHD_DNA_bind_dom_sf"/>
</dbReference>
<dbReference type="AlphaFoldDB" id="A0A448XAM5"/>
<evidence type="ECO:0000313" key="1">
    <source>
        <dbReference type="EMBL" id="VEL32412.1"/>
    </source>
</evidence>
<dbReference type="EMBL" id="CAAALY010244151">
    <property type="protein sequence ID" value="VEL32412.1"/>
    <property type="molecule type" value="Genomic_DNA"/>
</dbReference>
<evidence type="ECO:0000313" key="2">
    <source>
        <dbReference type="Proteomes" id="UP000784294"/>
    </source>
</evidence>
<dbReference type="Proteomes" id="UP000784294">
    <property type="component" value="Unassembled WGS sequence"/>
</dbReference>
<protein>
    <submittedName>
        <fullName evidence="1">Uncharacterized protein</fullName>
    </submittedName>
</protein>
<dbReference type="Gene3D" id="2.60.40.340">
    <property type="entry name" value="Rel homology domain (RHD), DNA-binding domain"/>
    <property type="match status" value="1"/>
</dbReference>
<accession>A0A448XAM5</accession>
<name>A0A448XAM5_9PLAT</name>